<gene>
    <name evidence="3" type="ORF">H3147_24000</name>
</gene>
<evidence type="ECO:0000313" key="4">
    <source>
        <dbReference type="Proteomes" id="UP000517765"/>
    </source>
</evidence>
<proteinExistence type="predicted"/>
<keyword evidence="2" id="KW-0472">Membrane</keyword>
<feature type="compositionally biased region" description="Basic and acidic residues" evidence="1">
    <location>
        <begin position="7"/>
        <end position="17"/>
    </location>
</feature>
<protein>
    <submittedName>
        <fullName evidence="3">Uncharacterized protein</fullName>
    </submittedName>
</protein>
<feature type="region of interest" description="Disordered" evidence="1">
    <location>
        <begin position="142"/>
        <end position="198"/>
    </location>
</feature>
<accession>A0A7W3X0E8</accession>
<evidence type="ECO:0000256" key="1">
    <source>
        <dbReference type="SAM" id="MobiDB-lite"/>
    </source>
</evidence>
<reference evidence="4" key="1">
    <citation type="submission" date="2020-05" db="EMBL/GenBank/DDBJ databases">
        <title>Classification of alakaliphilic streptomycetes isolated from an alkaline soil next to Lonar Crater, India and a proposal for the recognition of Streptomyces alkaliterrae sp. nov.</title>
        <authorList>
            <person name="Golinska P."/>
        </authorList>
    </citation>
    <scope>NUCLEOTIDE SEQUENCE [LARGE SCALE GENOMIC DNA]</scope>
    <source>
        <strain evidence="4">OF8</strain>
    </source>
</reference>
<feature type="transmembrane region" description="Helical" evidence="2">
    <location>
        <begin position="21"/>
        <end position="43"/>
    </location>
</feature>
<organism evidence="3 4">
    <name type="scientific">Streptomyces alkaliterrae</name>
    <dbReference type="NCBI Taxonomy" id="2213162"/>
    <lineage>
        <taxon>Bacteria</taxon>
        <taxon>Bacillati</taxon>
        <taxon>Actinomycetota</taxon>
        <taxon>Actinomycetes</taxon>
        <taxon>Kitasatosporales</taxon>
        <taxon>Streptomycetaceae</taxon>
        <taxon>Streptomyces</taxon>
    </lineage>
</organism>
<feature type="non-terminal residue" evidence="3">
    <location>
        <position position="1"/>
    </location>
</feature>
<feature type="region of interest" description="Disordered" evidence="1">
    <location>
        <begin position="49"/>
        <end position="128"/>
    </location>
</feature>
<sequence>LSPPGSRAERRRAEAAARRRPPVLLVGGLAAALTILLTAAFVATRGDGGAIKASERPTTPASVPAPEDPPESAPESVPATGGTLTTTSSPTPAESPTATPGDTPTPDDSAAPTPSSTPPAAQVAAGPDPVALSDQLVSSLAAQSDMHAGVHRRANRDAAEIQRKAHQGDTAEAAAKARELQASLNDAQQKGRWSGDPNVTRLLQQLASAG</sequence>
<feature type="compositionally biased region" description="Low complexity" evidence="1">
    <location>
        <begin position="73"/>
        <end position="121"/>
    </location>
</feature>
<keyword evidence="2" id="KW-0812">Transmembrane</keyword>
<evidence type="ECO:0000313" key="3">
    <source>
        <dbReference type="EMBL" id="MBB1261854.1"/>
    </source>
</evidence>
<feature type="region of interest" description="Disordered" evidence="1">
    <location>
        <begin position="1"/>
        <end position="22"/>
    </location>
</feature>
<dbReference type="AlphaFoldDB" id="A0A7W3X0E8"/>
<comment type="caution">
    <text evidence="3">The sequence shown here is derived from an EMBL/GenBank/DDBJ whole genome shotgun (WGS) entry which is preliminary data.</text>
</comment>
<dbReference type="EMBL" id="JABJXA010000219">
    <property type="protein sequence ID" value="MBB1261854.1"/>
    <property type="molecule type" value="Genomic_DNA"/>
</dbReference>
<evidence type="ECO:0000256" key="2">
    <source>
        <dbReference type="SAM" id="Phobius"/>
    </source>
</evidence>
<feature type="compositionally biased region" description="Basic and acidic residues" evidence="1">
    <location>
        <begin position="155"/>
        <end position="179"/>
    </location>
</feature>
<dbReference type="Proteomes" id="UP000517765">
    <property type="component" value="Unassembled WGS sequence"/>
</dbReference>
<name>A0A7W3X0E8_9ACTN</name>
<keyword evidence="2" id="KW-1133">Transmembrane helix</keyword>